<dbReference type="Gene3D" id="1.20.1560.10">
    <property type="entry name" value="ABC transporter type 1, transmembrane domain"/>
    <property type="match status" value="1"/>
</dbReference>
<gene>
    <name evidence="5" type="ORF">Ahy_A10g048822</name>
</gene>
<keyword evidence="6" id="KW-1185">Reference proteome</keyword>
<keyword evidence="3 4" id="KW-0472">Membrane</keyword>
<dbReference type="Proteomes" id="UP000289738">
    <property type="component" value="Chromosome A10"/>
</dbReference>
<evidence type="ECO:0000256" key="1">
    <source>
        <dbReference type="ARBA" id="ARBA00022692"/>
    </source>
</evidence>
<keyword evidence="1 4" id="KW-0812">Transmembrane</keyword>
<dbReference type="AlphaFoldDB" id="A0A445B5Y9"/>
<protein>
    <recommendedName>
        <fullName evidence="7">ABC transmembrane type-1 domain-containing protein</fullName>
    </recommendedName>
</protein>
<feature type="transmembrane region" description="Helical" evidence="4">
    <location>
        <begin position="50"/>
        <end position="74"/>
    </location>
</feature>
<dbReference type="SUPFAM" id="SSF90123">
    <property type="entry name" value="ABC transporter transmembrane region"/>
    <property type="match status" value="1"/>
</dbReference>
<dbReference type="EMBL" id="SDMP01000010">
    <property type="protein sequence ID" value="RYR34100.1"/>
    <property type="molecule type" value="Genomic_DNA"/>
</dbReference>
<evidence type="ECO:0000313" key="5">
    <source>
        <dbReference type="EMBL" id="RYR34100.1"/>
    </source>
</evidence>
<dbReference type="InterPro" id="IPR036640">
    <property type="entry name" value="ABC1_TM_sf"/>
</dbReference>
<sequence>MAPSRPQKVVQMVEPVEDDGGGDGVDDLKKNVVRALPFFKLLSYADVIDWILMSLGMVGSIVHGMALPVGYLLLGKALNAFGNNIHDQDAMVKALKQVVPYVWYMAIATFPAGILECCNYTTHLNVLGYSPNF</sequence>
<organism evidence="5 6">
    <name type="scientific">Arachis hypogaea</name>
    <name type="common">Peanut</name>
    <dbReference type="NCBI Taxonomy" id="3818"/>
    <lineage>
        <taxon>Eukaryota</taxon>
        <taxon>Viridiplantae</taxon>
        <taxon>Streptophyta</taxon>
        <taxon>Embryophyta</taxon>
        <taxon>Tracheophyta</taxon>
        <taxon>Spermatophyta</taxon>
        <taxon>Magnoliopsida</taxon>
        <taxon>eudicotyledons</taxon>
        <taxon>Gunneridae</taxon>
        <taxon>Pentapetalae</taxon>
        <taxon>rosids</taxon>
        <taxon>fabids</taxon>
        <taxon>Fabales</taxon>
        <taxon>Fabaceae</taxon>
        <taxon>Papilionoideae</taxon>
        <taxon>50 kb inversion clade</taxon>
        <taxon>dalbergioids sensu lato</taxon>
        <taxon>Dalbergieae</taxon>
        <taxon>Pterocarpus clade</taxon>
        <taxon>Arachis</taxon>
    </lineage>
</organism>
<evidence type="ECO:0008006" key="7">
    <source>
        <dbReference type="Google" id="ProtNLM"/>
    </source>
</evidence>
<dbReference type="GO" id="GO:0005524">
    <property type="term" value="F:ATP binding"/>
    <property type="evidence" value="ECO:0007669"/>
    <property type="project" value="InterPro"/>
</dbReference>
<reference evidence="5 6" key="1">
    <citation type="submission" date="2019-01" db="EMBL/GenBank/DDBJ databases">
        <title>Sequencing of cultivated peanut Arachis hypogaea provides insights into genome evolution and oil improvement.</title>
        <authorList>
            <person name="Chen X."/>
        </authorList>
    </citation>
    <scope>NUCLEOTIDE SEQUENCE [LARGE SCALE GENOMIC DNA]</scope>
    <source>
        <strain evidence="6">cv. Fuhuasheng</strain>
        <tissue evidence="5">Leaves</tissue>
    </source>
</reference>
<name>A0A445B5Y9_ARAHY</name>
<evidence type="ECO:0000256" key="3">
    <source>
        <dbReference type="ARBA" id="ARBA00023136"/>
    </source>
</evidence>
<comment type="caution">
    <text evidence="5">The sequence shown here is derived from an EMBL/GenBank/DDBJ whole genome shotgun (WGS) entry which is preliminary data.</text>
</comment>
<dbReference type="GO" id="GO:0016020">
    <property type="term" value="C:membrane"/>
    <property type="evidence" value="ECO:0007669"/>
    <property type="project" value="InterPro"/>
</dbReference>
<keyword evidence="2 4" id="KW-1133">Transmembrane helix</keyword>
<accession>A0A445B5Y9</accession>
<evidence type="ECO:0000256" key="2">
    <source>
        <dbReference type="ARBA" id="ARBA00022989"/>
    </source>
</evidence>
<proteinExistence type="predicted"/>
<evidence type="ECO:0000256" key="4">
    <source>
        <dbReference type="SAM" id="Phobius"/>
    </source>
</evidence>
<evidence type="ECO:0000313" key="6">
    <source>
        <dbReference type="Proteomes" id="UP000289738"/>
    </source>
</evidence>